<dbReference type="PANTHER" id="PTHR32114">
    <property type="entry name" value="ABC TRANSPORTER ABCH.3"/>
    <property type="match status" value="1"/>
</dbReference>
<dbReference type="EMBL" id="QYYH01000001">
    <property type="protein sequence ID" value="RJY19533.1"/>
    <property type="molecule type" value="Genomic_DNA"/>
</dbReference>
<protein>
    <submittedName>
        <fullName evidence="4">DNA sulfur modification protein DndD</fullName>
    </submittedName>
</protein>
<evidence type="ECO:0000259" key="3">
    <source>
        <dbReference type="Pfam" id="PF13476"/>
    </source>
</evidence>
<dbReference type="PANTHER" id="PTHR32114:SF2">
    <property type="entry name" value="ABC TRANSPORTER ABCH.3"/>
    <property type="match status" value="1"/>
</dbReference>
<evidence type="ECO:0000256" key="1">
    <source>
        <dbReference type="SAM" id="Coils"/>
    </source>
</evidence>
<dbReference type="NCBIfam" id="TIGR03185">
    <property type="entry name" value="DNA_S_dndD"/>
    <property type="match status" value="1"/>
</dbReference>
<organism evidence="4 5">
    <name type="scientific">Parashewanella spongiae</name>
    <dbReference type="NCBI Taxonomy" id="342950"/>
    <lineage>
        <taxon>Bacteria</taxon>
        <taxon>Pseudomonadati</taxon>
        <taxon>Pseudomonadota</taxon>
        <taxon>Gammaproteobacteria</taxon>
        <taxon>Alteromonadales</taxon>
        <taxon>Shewanellaceae</taxon>
        <taxon>Parashewanella</taxon>
    </lineage>
</organism>
<feature type="region of interest" description="Disordered" evidence="2">
    <location>
        <begin position="197"/>
        <end position="222"/>
    </location>
</feature>
<keyword evidence="1" id="KW-0175">Coiled coil</keyword>
<evidence type="ECO:0000256" key="2">
    <source>
        <dbReference type="SAM" id="MobiDB-lite"/>
    </source>
</evidence>
<sequence>MIFEQLTLINFGIYQGQHIIDLDKVNSSKPIVLFGGLNGGGKTTFLDSLQLALYGKHAKCSNRGRMSYSDFLKQAINRYSEGEKASVSLKFKHKTGIETNHYQITRQWQTKGSQEITDNVTVLVNGEQDDLLTENWNDFVSEFIPQSLSELFFFDGEKIEDLADPSRSAQLIKTGVEALLGLELFSQLTKDLKTQRQRRQERNLTSEASQRANELQERKTQLESNLTELEEDTKKTIQEKEDLEELLKNKEIDLRASGAHLIDSLADVQAAQGRVQSKIEATDANLIKAAASALPLILAKGLLNATKVQSEKEVKSKELQTAQKFIKQQHTDLIEQLKDSLDADAITKIEVALSSIENKATDQVKDTTHYLNSSPAIFDFALSSLDSEAQECALLLKDKQKLKEQLALADKKFDAIPDADSVKEHVTEKHKLELRIDQKRTHLESNIEEINHCKKMMNDVDARLDATLLQQNIETFEQERNQSVAEHLSEMQQIIESFKDDLINENIHKLETKIKSKFGQLERKSNLISKVEINPKSFHLTLIGSDDKLIEPKRLSAGERQLLSVAILWALADESGKEIPTIIDTPMGRLDGEHRTKLVENYFPQAANQVILLSTDEEISGQYYQNIKPYVASEYHIQYQENLKTSTITNGYFGERK</sequence>
<dbReference type="InterPro" id="IPR027417">
    <property type="entry name" value="P-loop_NTPase"/>
</dbReference>
<dbReference type="OrthoDB" id="9795626at2"/>
<dbReference type="Proteomes" id="UP000273022">
    <property type="component" value="Unassembled WGS sequence"/>
</dbReference>
<dbReference type="AlphaFoldDB" id="A0A3A6U670"/>
<reference evidence="4 5" key="1">
    <citation type="submission" date="2018-09" db="EMBL/GenBank/DDBJ databases">
        <title>Phylogeny of the Shewanellaceae, and recommendation for two new genera, Pseudoshewanella and Parashewanella.</title>
        <authorList>
            <person name="Wang G."/>
        </authorList>
    </citation>
    <scope>NUCLEOTIDE SEQUENCE [LARGE SCALE GENOMIC DNA]</scope>
    <source>
        <strain evidence="4 5">KCTC 22492</strain>
    </source>
</reference>
<gene>
    <name evidence="4" type="primary">dndD</name>
    <name evidence="4" type="ORF">D5R81_00045</name>
</gene>
<dbReference type="GO" id="GO:0016887">
    <property type="term" value="F:ATP hydrolysis activity"/>
    <property type="evidence" value="ECO:0007669"/>
    <property type="project" value="InterPro"/>
</dbReference>
<evidence type="ECO:0000313" key="5">
    <source>
        <dbReference type="Proteomes" id="UP000273022"/>
    </source>
</evidence>
<dbReference type="InterPro" id="IPR017599">
    <property type="entry name" value="DNA_S_DndD"/>
</dbReference>
<keyword evidence="5" id="KW-1185">Reference proteome</keyword>
<feature type="coiled-coil region" evidence="1">
    <location>
        <begin position="385"/>
        <end position="412"/>
    </location>
</feature>
<dbReference type="InterPro" id="IPR038729">
    <property type="entry name" value="Rad50/SbcC_AAA"/>
</dbReference>
<feature type="domain" description="Rad50/SbcC-type AAA" evidence="3">
    <location>
        <begin position="5"/>
        <end position="232"/>
    </location>
</feature>
<dbReference type="SUPFAM" id="SSF52540">
    <property type="entry name" value="P-loop containing nucleoside triphosphate hydrolases"/>
    <property type="match status" value="1"/>
</dbReference>
<dbReference type="RefSeq" id="WP_121851613.1">
    <property type="nucleotide sequence ID" value="NZ_CP037952.1"/>
</dbReference>
<evidence type="ECO:0000313" key="4">
    <source>
        <dbReference type="EMBL" id="RJY19533.1"/>
    </source>
</evidence>
<name>A0A3A6U670_9GAMM</name>
<dbReference type="GO" id="GO:0006302">
    <property type="term" value="P:double-strand break repair"/>
    <property type="evidence" value="ECO:0007669"/>
    <property type="project" value="InterPro"/>
</dbReference>
<comment type="caution">
    <text evidence="4">The sequence shown here is derived from an EMBL/GenBank/DDBJ whole genome shotgun (WGS) entry which is preliminary data.</text>
</comment>
<accession>A0A3A6U670</accession>
<dbReference type="Pfam" id="PF13476">
    <property type="entry name" value="AAA_23"/>
    <property type="match status" value="1"/>
</dbReference>
<dbReference type="Gene3D" id="3.40.50.300">
    <property type="entry name" value="P-loop containing nucleotide triphosphate hydrolases"/>
    <property type="match status" value="2"/>
</dbReference>
<proteinExistence type="predicted"/>